<accession>A0A8D9FJR7</accession>
<keyword evidence="1" id="KW-0812">Transmembrane</keyword>
<keyword evidence="1" id="KW-1133">Transmembrane helix</keyword>
<reference evidence="2" key="1">
    <citation type="submission" date="2021-05" db="EMBL/GenBank/DDBJ databases">
        <authorList>
            <person name="Alioto T."/>
            <person name="Alioto T."/>
            <person name="Gomez Garrido J."/>
        </authorList>
    </citation>
    <scope>NUCLEOTIDE SEQUENCE</scope>
</reference>
<protein>
    <submittedName>
        <fullName evidence="2">Uncharacterized protein</fullName>
    </submittedName>
</protein>
<dbReference type="EMBL" id="HBUF01682941">
    <property type="protein sequence ID" value="CAG6792732.1"/>
    <property type="molecule type" value="Transcribed_RNA"/>
</dbReference>
<evidence type="ECO:0000313" key="2">
    <source>
        <dbReference type="EMBL" id="CAG6792732.1"/>
    </source>
</evidence>
<dbReference type="AlphaFoldDB" id="A0A8D9FJR7"/>
<evidence type="ECO:0000256" key="1">
    <source>
        <dbReference type="SAM" id="Phobius"/>
    </source>
</evidence>
<feature type="transmembrane region" description="Helical" evidence="1">
    <location>
        <begin position="75"/>
        <end position="95"/>
    </location>
</feature>
<sequence length="133" mass="15780">MELTIDNKSLSINQKISINRKIKISKILDFQILYIVFESFRYGFGGVYSYNFFDKTYRFGGTSVPEKFSGEKPKLTFFEIFFFFFFFQNIFFFFFRKFSVNAFIFPPTCYNSSSSGSMFISTISSTYQVLWLN</sequence>
<proteinExistence type="predicted"/>
<organism evidence="2">
    <name type="scientific">Cacopsylla melanoneura</name>
    <dbReference type="NCBI Taxonomy" id="428564"/>
    <lineage>
        <taxon>Eukaryota</taxon>
        <taxon>Metazoa</taxon>
        <taxon>Ecdysozoa</taxon>
        <taxon>Arthropoda</taxon>
        <taxon>Hexapoda</taxon>
        <taxon>Insecta</taxon>
        <taxon>Pterygota</taxon>
        <taxon>Neoptera</taxon>
        <taxon>Paraneoptera</taxon>
        <taxon>Hemiptera</taxon>
        <taxon>Sternorrhyncha</taxon>
        <taxon>Psylloidea</taxon>
        <taxon>Psyllidae</taxon>
        <taxon>Psyllinae</taxon>
        <taxon>Cacopsylla</taxon>
    </lineage>
</organism>
<name>A0A8D9FJR7_9HEMI</name>
<keyword evidence="1" id="KW-0472">Membrane</keyword>